<dbReference type="Proteomes" id="UP000292082">
    <property type="component" value="Unassembled WGS sequence"/>
</dbReference>
<sequence length="85" mass="9131">MVSGRSATALGSAVVILPRLIDVIDCRPPAITYYIRTSCGLYDRGTTLPCSVCIPSSVRLLNMHLVSHSPVYDSAVAPRMLLPSN</sequence>
<name>A0A4Q9PD26_9APHY</name>
<gene>
    <name evidence="1" type="ORF">BD310DRAFT_205389</name>
</gene>
<dbReference type="EMBL" id="ML145238">
    <property type="protein sequence ID" value="TBU52744.1"/>
    <property type="molecule type" value="Genomic_DNA"/>
</dbReference>
<accession>A0A4Q9PD26</accession>
<dbReference type="AlphaFoldDB" id="A0A4Q9PD26"/>
<protein>
    <submittedName>
        <fullName evidence="1">Uncharacterized protein</fullName>
    </submittedName>
</protein>
<evidence type="ECO:0000313" key="1">
    <source>
        <dbReference type="EMBL" id="TBU52744.1"/>
    </source>
</evidence>
<organism evidence="1 2">
    <name type="scientific">Dichomitus squalens</name>
    <dbReference type="NCBI Taxonomy" id="114155"/>
    <lineage>
        <taxon>Eukaryota</taxon>
        <taxon>Fungi</taxon>
        <taxon>Dikarya</taxon>
        <taxon>Basidiomycota</taxon>
        <taxon>Agaricomycotina</taxon>
        <taxon>Agaricomycetes</taxon>
        <taxon>Polyporales</taxon>
        <taxon>Polyporaceae</taxon>
        <taxon>Dichomitus</taxon>
    </lineage>
</organism>
<reference evidence="1 2" key="1">
    <citation type="submission" date="2019-01" db="EMBL/GenBank/DDBJ databases">
        <title>Draft genome sequences of three monokaryotic isolates of the white-rot basidiomycete fungus Dichomitus squalens.</title>
        <authorList>
            <consortium name="DOE Joint Genome Institute"/>
            <person name="Lopez S.C."/>
            <person name="Andreopoulos B."/>
            <person name="Pangilinan J."/>
            <person name="Lipzen A."/>
            <person name="Riley R."/>
            <person name="Ahrendt S."/>
            <person name="Ng V."/>
            <person name="Barry K."/>
            <person name="Daum C."/>
            <person name="Grigoriev I.V."/>
            <person name="Hilden K.S."/>
            <person name="Makela M.R."/>
            <person name="de Vries R.P."/>
        </authorList>
    </citation>
    <scope>NUCLEOTIDE SEQUENCE [LARGE SCALE GENOMIC DNA]</scope>
    <source>
        <strain evidence="1 2">CBS 464.89</strain>
    </source>
</reference>
<proteinExistence type="predicted"/>
<evidence type="ECO:0000313" key="2">
    <source>
        <dbReference type="Proteomes" id="UP000292082"/>
    </source>
</evidence>
<keyword evidence="2" id="KW-1185">Reference proteome</keyword>